<organism evidence="7 8">
    <name type="scientific">Paraburkholderia saeva</name>
    <dbReference type="NCBI Taxonomy" id="2777537"/>
    <lineage>
        <taxon>Bacteria</taxon>
        <taxon>Pseudomonadati</taxon>
        <taxon>Pseudomonadota</taxon>
        <taxon>Betaproteobacteria</taxon>
        <taxon>Burkholderiales</taxon>
        <taxon>Burkholderiaceae</taxon>
        <taxon>Paraburkholderia</taxon>
    </lineage>
</organism>
<evidence type="ECO:0000256" key="3">
    <source>
        <dbReference type="ARBA" id="ARBA00022692"/>
    </source>
</evidence>
<name>A0A9N8X1I9_9BURK</name>
<evidence type="ECO:0000313" key="7">
    <source>
        <dbReference type="EMBL" id="CAG4894367.1"/>
    </source>
</evidence>
<dbReference type="PANTHER" id="PTHR47089">
    <property type="entry name" value="ABC TRANSPORTER, PERMEASE PROTEIN"/>
    <property type="match status" value="1"/>
</dbReference>
<protein>
    <recommendedName>
        <fullName evidence="9">ABC transporter permease</fullName>
    </recommendedName>
</protein>
<keyword evidence="4 6" id="KW-1133">Transmembrane helix</keyword>
<proteinExistence type="predicted"/>
<feature type="transmembrane region" description="Helical" evidence="6">
    <location>
        <begin position="105"/>
        <end position="122"/>
    </location>
</feature>
<dbReference type="GO" id="GO:0022857">
    <property type="term" value="F:transmembrane transporter activity"/>
    <property type="evidence" value="ECO:0007669"/>
    <property type="project" value="InterPro"/>
</dbReference>
<feature type="transmembrane region" description="Helical" evidence="6">
    <location>
        <begin position="341"/>
        <end position="365"/>
    </location>
</feature>
<dbReference type="InterPro" id="IPR001851">
    <property type="entry name" value="ABC_transp_permease"/>
</dbReference>
<feature type="transmembrane region" description="Helical" evidence="6">
    <location>
        <begin position="217"/>
        <end position="237"/>
    </location>
</feature>
<feature type="transmembrane region" description="Helical" evidence="6">
    <location>
        <begin position="70"/>
        <end position="93"/>
    </location>
</feature>
<keyword evidence="5 6" id="KW-0472">Membrane</keyword>
<comment type="subcellular location">
    <subcellularLocation>
        <location evidence="1">Cell membrane</location>
        <topology evidence="1">Multi-pass membrane protein</topology>
    </subcellularLocation>
</comment>
<dbReference type="AlphaFoldDB" id="A0A9N8X1I9"/>
<reference evidence="7" key="1">
    <citation type="submission" date="2021-04" db="EMBL/GenBank/DDBJ databases">
        <authorList>
            <person name="Vanwijnsberghe S."/>
        </authorList>
    </citation>
    <scope>NUCLEOTIDE SEQUENCE</scope>
    <source>
        <strain evidence="7">LMG 31841</strain>
    </source>
</reference>
<comment type="caution">
    <text evidence="7">The sequence shown here is derived from an EMBL/GenBank/DDBJ whole genome shotgun (WGS) entry which is preliminary data.</text>
</comment>
<dbReference type="PANTHER" id="PTHR47089:SF1">
    <property type="entry name" value="GUANOSINE ABC TRANSPORTER PERMEASE PROTEIN NUPP"/>
    <property type="match status" value="1"/>
</dbReference>
<sequence length="372" mass="37699">MNLDMKLHGTRAWLRDMRGANSGSPQLRVALVIGAAVAFAIVAALLLIAMMHVSIGEALAAFADGAWGSAYAVGASLNRSLAFALVGTGFVIADRARLTNVGGEGQIAIGGIAATAMSLYGGCAGLPFGLAFVVPMLTAAAAGAVWAGVPGVLKAKVGTNEVISTLLLSFVAVWLLYWCVQSEALLRQPMTNASTLPESLEIPDATKLPGIFVASGMNLHIGLPLTLVLAVASAVLLRRTRFGLCLRAAGLNPVAARRAGLPITSALVGALALAGAFSGLAGALMLQGDQFSLKAGFSSGYGFDGLVVGLLARGSITGVFAAALLFGFLRSGGINMEMVAAVPSALVLIVQGIVTVALAGGAMWLERGGARQ</sequence>
<dbReference type="EMBL" id="CAJQZC010000003">
    <property type="protein sequence ID" value="CAG4894367.1"/>
    <property type="molecule type" value="Genomic_DNA"/>
</dbReference>
<evidence type="ECO:0008006" key="9">
    <source>
        <dbReference type="Google" id="ProtNLM"/>
    </source>
</evidence>
<dbReference type="CDD" id="cd06580">
    <property type="entry name" value="TM_PBP1_transp_TpRbsC_like"/>
    <property type="match status" value="1"/>
</dbReference>
<evidence type="ECO:0000313" key="8">
    <source>
        <dbReference type="Proteomes" id="UP000789704"/>
    </source>
</evidence>
<dbReference type="GO" id="GO:0005886">
    <property type="term" value="C:plasma membrane"/>
    <property type="evidence" value="ECO:0007669"/>
    <property type="project" value="UniProtKB-SubCell"/>
</dbReference>
<gene>
    <name evidence="7" type="ORF">LMG31841_01900</name>
</gene>
<dbReference type="Proteomes" id="UP000789704">
    <property type="component" value="Unassembled WGS sequence"/>
</dbReference>
<evidence type="ECO:0000256" key="1">
    <source>
        <dbReference type="ARBA" id="ARBA00004651"/>
    </source>
</evidence>
<keyword evidence="3 6" id="KW-0812">Transmembrane</keyword>
<feature type="transmembrane region" description="Helical" evidence="6">
    <location>
        <begin position="161"/>
        <end position="180"/>
    </location>
</feature>
<evidence type="ECO:0000256" key="6">
    <source>
        <dbReference type="SAM" id="Phobius"/>
    </source>
</evidence>
<feature type="transmembrane region" description="Helical" evidence="6">
    <location>
        <begin position="128"/>
        <end position="149"/>
    </location>
</feature>
<keyword evidence="2" id="KW-1003">Cell membrane</keyword>
<accession>A0A9N8X1I9</accession>
<evidence type="ECO:0000256" key="2">
    <source>
        <dbReference type="ARBA" id="ARBA00022475"/>
    </source>
</evidence>
<dbReference type="Pfam" id="PF02653">
    <property type="entry name" value="BPD_transp_2"/>
    <property type="match status" value="1"/>
</dbReference>
<keyword evidence="8" id="KW-1185">Reference proteome</keyword>
<evidence type="ECO:0000256" key="4">
    <source>
        <dbReference type="ARBA" id="ARBA00022989"/>
    </source>
</evidence>
<evidence type="ECO:0000256" key="5">
    <source>
        <dbReference type="ARBA" id="ARBA00023136"/>
    </source>
</evidence>
<feature type="transmembrane region" description="Helical" evidence="6">
    <location>
        <begin position="306"/>
        <end position="329"/>
    </location>
</feature>
<feature type="transmembrane region" description="Helical" evidence="6">
    <location>
        <begin position="266"/>
        <end position="286"/>
    </location>
</feature>